<comment type="similarity">
    <text evidence="13">Belongs to the RING-type zinc finger family. ATL subfamily.</text>
</comment>
<dbReference type="PANTHER" id="PTHR33431">
    <property type="entry name" value="ENABLED-LIKE PROTEIN (DUF1635)"/>
    <property type="match status" value="1"/>
</dbReference>
<feature type="domain" description="RING-type" evidence="16">
    <location>
        <begin position="374"/>
        <end position="416"/>
    </location>
</feature>
<dbReference type="Pfam" id="PF13639">
    <property type="entry name" value="zf-RING_2"/>
    <property type="match status" value="1"/>
</dbReference>
<protein>
    <recommendedName>
        <fullName evidence="4">RING-type E3 ubiquitin transferase</fullName>
        <ecNumber evidence="4">2.3.2.27</ecNumber>
    </recommendedName>
</protein>
<feature type="coiled-coil region" evidence="15">
    <location>
        <begin position="35"/>
        <end position="94"/>
    </location>
</feature>
<organism evidence="17 18">
    <name type="scientific">Heracleum sosnowskyi</name>
    <dbReference type="NCBI Taxonomy" id="360622"/>
    <lineage>
        <taxon>Eukaryota</taxon>
        <taxon>Viridiplantae</taxon>
        <taxon>Streptophyta</taxon>
        <taxon>Embryophyta</taxon>
        <taxon>Tracheophyta</taxon>
        <taxon>Spermatophyta</taxon>
        <taxon>Magnoliopsida</taxon>
        <taxon>eudicotyledons</taxon>
        <taxon>Gunneridae</taxon>
        <taxon>Pentapetalae</taxon>
        <taxon>asterids</taxon>
        <taxon>campanulids</taxon>
        <taxon>Apiales</taxon>
        <taxon>Apiaceae</taxon>
        <taxon>Apioideae</taxon>
        <taxon>apioid superclade</taxon>
        <taxon>Tordylieae</taxon>
        <taxon>Tordyliinae</taxon>
        <taxon>Heracleum</taxon>
    </lineage>
</organism>
<accession>A0AAD8HUY5</accession>
<comment type="pathway">
    <text evidence="3">Protein modification; protein ubiquitination.</text>
</comment>
<dbReference type="InterPro" id="IPR001841">
    <property type="entry name" value="Znf_RING"/>
</dbReference>
<evidence type="ECO:0000256" key="2">
    <source>
        <dbReference type="ARBA" id="ARBA00004167"/>
    </source>
</evidence>
<keyword evidence="11" id="KW-1133">Transmembrane helix</keyword>
<dbReference type="PROSITE" id="PS50089">
    <property type="entry name" value="ZF_RING_2"/>
    <property type="match status" value="1"/>
</dbReference>
<dbReference type="CDD" id="cd16461">
    <property type="entry name" value="RING-H2_EL5-like"/>
    <property type="match status" value="1"/>
</dbReference>
<evidence type="ECO:0000313" key="18">
    <source>
        <dbReference type="Proteomes" id="UP001237642"/>
    </source>
</evidence>
<keyword evidence="9" id="KW-0833">Ubl conjugation pathway</keyword>
<evidence type="ECO:0000256" key="5">
    <source>
        <dbReference type="ARBA" id="ARBA00022679"/>
    </source>
</evidence>
<dbReference type="GO" id="GO:0061630">
    <property type="term" value="F:ubiquitin protein ligase activity"/>
    <property type="evidence" value="ECO:0007669"/>
    <property type="project" value="UniProtKB-EC"/>
</dbReference>
<keyword evidence="15" id="KW-0175">Coiled coil</keyword>
<gene>
    <name evidence="17" type="ORF">POM88_029864</name>
</gene>
<keyword evidence="7" id="KW-0479">Metal-binding</keyword>
<evidence type="ECO:0000259" key="16">
    <source>
        <dbReference type="PROSITE" id="PS50089"/>
    </source>
</evidence>
<dbReference type="AlphaFoldDB" id="A0AAD8HUY5"/>
<reference evidence="17" key="1">
    <citation type="submission" date="2023-02" db="EMBL/GenBank/DDBJ databases">
        <title>Genome of toxic invasive species Heracleum sosnowskyi carries increased number of genes despite the absence of recent whole-genome duplications.</title>
        <authorList>
            <person name="Schelkunov M."/>
            <person name="Shtratnikova V."/>
            <person name="Makarenko M."/>
            <person name="Klepikova A."/>
            <person name="Omelchenko D."/>
            <person name="Novikova G."/>
            <person name="Obukhova E."/>
            <person name="Bogdanov V."/>
            <person name="Penin A."/>
            <person name="Logacheva M."/>
        </authorList>
    </citation>
    <scope>NUCLEOTIDE SEQUENCE</scope>
    <source>
        <strain evidence="17">Hsosn_3</strain>
        <tissue evidence="17">Leaf</tissue>
    </source>
</reference>
<comment type="catalytic activity">
    <reaction evidence="1">
        <text>S-ubiquitinyl-[E2 ubiquitin-conjugating enzyme]-L-cysteine + [acceptor protein]-L-lysine = [E2 ubiquitin-conjugating enzyme]-L-cysteine + N(6)-ubiquitinyl-[acceptor protein]-L-lysine.</text>
        <dbReference type="EC" id="2.3.2.27"/>
    </reaction>
</comment>
<dbReference type="SMART" id="SM00184">
    <property type="entry name" value="RING"/>
    <property type="match status" value="1"/>
</dbReference>
<evidence type="ECO:0000256" key="3">
    <source>
        <dbReference type="ARBA" id="ARBA00004906"/>
    </source>
</evidence>
<dbReference type="FunFam" id="3.30.40.10:FF:000187">
    <property type="entry name" value="E3 ubiquitin-protein ligase ATL6"/>
    <property type="match status" value="1"/>
</dbReference>
<evidence type="ECO:0000256" key="1">
    <source>
        <dbReference type="ARBA" id="ARBA00000900"/>
    </source>
</evidence>
<evidence type="ECO:0000256" key="9">
    <source>
        <dbReference type="ARBA" id="ARBA00022786"/>
    </source>
</evidence>
<evidence type="ECO:0000256" key="8">
    <source>
        <dbReference type="ARBA" id="ARBA00022771"/>
    </source>
</evidence>
<dbReference type="InterPro" id="IPR012862">
    <property type="entry name" value="DUF1635"/>
</dbReference>
<keyword evidence="12" id="KW-0472">Membrane</keyword>
<dbReference type="PANTHER" id="PTHR33431:SF12">
    <property type="entry name" value="HIGH MOBILITY GROUP BOX PROTEIN, PUTATIVE (DUF1635)-RELATED"/>
    <property type="match status" value="1"/>
</dbReference>
<evidence type="ECO:0000256" key="6">
    <source>
        <dbReference type="ARBA" id="ARBA00022692"/>
    </source>
</evidence>
<evidence type="ECO:0000313" key="17">
    <source>
        <dbReference type="EMBL" id="KAK1373671.1"/>
    </source>
</evidence>
<dbReference type="EMBL" id="JAUIZM010000007">
    <property type="protein sequence ID" value="KAK1373671.1"/>
    <property type="molecule type" value="Genomic_DNA"/>
</dbReference>
<evidence type="ECO:0000256" key="12">
    <source>
        <dbReference type="ARBA" id="ARBA00023136"/>
    </source>
</evidence>
<dbReference type="InterPro" id="IPR013083">
    <property type="entry name" value="Znf_RING/FYVE/PHD"/>
</dbReference>
<evidence type="ECO:0000256" key="14">
    <source>
        <dbReference type="PROSITE-ProRule" id="PRU00175"/>
    </source>
</evidence>
<evidence type="ECO:0000256" key="10">
    <source>
        <dbReference type="ARBA" id="ARBA00022833"/>
    </source>
</evidence>
<evidence type="ECO:0000256" key="11">
    <source>
        <dbReference type="ARBA" id="ARBA00022989"/>
    </source>
</evidence>
<keyword evidence="18" id="KW-1185">Reference proteome</keyword>
<dbReference type="Proteomes" id="UP001237642">
    <property type="component" value="Unassembled WGS sequence"/>
</dbReference>
<keyword evidence="8 14" id="KW-0863">Zinc-finger</keyword>
<sequence length="533" mass="60312">MLITLHHLFFVLSNKIENMDFPWTYQESIDDLKQIDELKQQLLFTSIELESVKAEAEKQMKIHKAHEKQSLLFLKMVIQERDEARGQLRKLLNKLVALNYTTPNTELLTTALPQLSPESSLVHPMIPILSTTGSNSFSEPYNYHSQNSSPASSVFEPVPSTELSSTYVGFSSNNIGFANQPFVQDYKGTSPATVVPPSGAPKIDQYIDNLLRGKTLPQKGKLLQSVLDAGPLLETLLLAGPIPKWRNPPTLDTFHVPPPIAGKGGHVKKFNQMPTELSIHALRPENTQRWFGVGKGMSGANDNNSLPTGKKQRFQVSYRLSRHRVQRSRINEENQDDPSLQFQSRGLDSYIARSLPIVQFKKMNDAEIQKTTECAVCLGEFEEGDWIKHLPNCCHVFHVSCIDIWFQTHSSCPLCRAHIFDLEQSCDLLGHLSREDFTEDRPSVREMLHMHVLESPSLRLQIDHETYSRNISKPHNTRSPKMNQANCTMLPEGVCIVNAKQVGMYYYINTCTENLETGQWDLTALPVISLVHI</sequence>
<reference evidence="17" key="2">
    <citation type="submission" date="2023-05" db="EMBL/GenBank/DDBJ databases">
        <authorList>
            <person name="Schelkunov M.I."/>
        </authorList>
    </citation>
    <scope>NUCLEOTIDE SEQUENCE</scope>
    <source>
        <strain evidence="17">Hsosn_3</strain>
        <tissue evidence="17">Leaf</tissue>
    </source>
</reference>
<evidence type="ECO:0000256" key="4">
    <source>
        <dbReference type="ARBA" id="ARBA00012483"/>
    </source>
</evidence>
<dbReference type="SUPFAM" id="SSF57850">
    <property type="entry name" value="RING/U-box"/>
    <property type="match status" value="1"/>
</dbReference>
<keyword evidence="10" id="KW-0862">Zinc</keyword>
<dbReference type="GO" id="GO:0008270">
    <property type="term" value="F:zinc ion binding"/>
    <property type="evidence" value="ECO:0007669"/>
    <property type="project" value="UniProtKB-KW"/>
</dbReference>
<evidence type="ECO:0000256" key="7">
    <source>
        <dbReference type="ARBA" id="ARBA00022723"/>
    </source>
</evidence>
<comment type="caution">
    <text evidence="17">The sequence shown here is derived from an EMBL/GenBank/DDBJ whole genome shotgun (WGS) entry which is preliminary data.</text>
</comment>
<evidence type="ECO:0000256" key="13">
    <source>
        <dbReference type="ARBA" id="ARBA00024209"/>
    </source>
</evidence>
<dbReference type="GO" id="GO:0016020">
    <property type="term" value="C:membrane"/>
    <property type="evidence" value="ECO:0007669"/>
    <property type="project" value="UniProtKB-SubCell"/>
</dbReference>
<evidence type="ECO:0000256" key="15">
    <source>
        <dbReference type="SAM" id="Coils"/>
    </source>
</evidence>
<dbReference type="Pfam" id="PF07795">
    <property type="entry name" value="DUF1635"/>
    <property type="match status" value="1"/>
</dbReference>
<dbReference type="Gene3D" id="3.30.40.10">
    <property type="entry name" value="Zinc/RING finger domain, C3HC4 (zinc finger)"/>
    <property type="match status" value="1"/>
</dbReference>
<dbReference type="EC" id="2.3.2.27" evidence="4"/>
<name>A0AAD8HUY5_9APIA</name>
<keyword evidence="5" id="KW-0808">Transferase</keyword>
<proteinExistence type="inferred from homology"/>
<keyword evidence="6" id="KW-0812">Transmembrane</keyword>
<comment type="subcellular location">
    <subcellularLocation>
        <location evidence="2">Membrane</location>
        <topology evidence="2">Single-pass membrane protein</topology>
    </subcellularLocation>
</comment>